<keyword evidence="2" id="KW-0732">Signal</keyword>
<keyword evidence="5" id="KW-1185">Reference proteome</keyword>
<dbReference type="Pfam" id="PF10373">
    <property type="entry name" value="EST1_DNA_bind"/>
    <property type="match status" value="1"/>
</dbReference>
<feature type="domain" description="DNA/RNA-binding" evidence="3">
    <location>
        <begin position="58"/>
        <end position="338"/>
    </location>
</feature>
<evidence type="ECO:0000256" key="1">
    <source>
        <dbReference type="SAM" id="MobiDB-lite"/>
    </source>
</evidence>
<organism evidence="4 5">
    <name type="scientific">Diaporthe australafricana</name>
    <dbReference type="NCBI Taxonomy" id="127596"/>
    <lineage>
        <taxon>Eukaryota</taxon>
        <taxon>Fungi</taxon>
        <taxon>Dikarya</taxon>
        <taxon>Ascomycota</taxon>
        <taxon>Pezizomycotina</taxon>
        <taxon>Sordariomycetes</taxon>
        <taxon>Sordariomycetidae</taxon>
        <taxon>Diaporthales</taxon>
        <taxon>Diaporthaceae</taxon>
        <taxon>Diaporthe</taxon>
    </lineage>
</organism>
<name>A0ABR3WR29_9PEZI</name>
<evidence type="ECO:0000313" key="5">
    <source>
        <dbReference type="Proteomes" id="UP001583177"/>
    </source>
</evidence>
<dbReference type="InterPro" id="IPR045153">
    <property type="entry name" value="Est1/Ebs1-like"/>
</dbReference>
<dbReference type="PANTHER" id="PTHR15696:SF0">
    <property type="entry name" value="TELOMERASE-BINDING PROTEIN EST1A"/>
    <property type="match status" value="1"/>
</dbReference>
<feature type="signal peptide" evidence="2">
    <location>
        <begin position="1"/>
        <end position="18"/>
    </location>
</feature>
<dbReference type="PANTHER" id="PTHR15696">
    <property type="entry name" value="SMG-7 SUPPRESSOR WITH MORPHOLOGICAL EFFECT ON GENITALIA PROTEIN 7"/>
    <property type="match status" value="1"/>
</dbReference>
<dbReference type="SUPFAM" id="SSF48452">
    <property type="entry name" value="TPR-like"/>
    <property type="match status" value="1"/>
</dbReference>
<dbReference type="Proteomes" id="UP001583177">
    <property type="component" value="Unassembled WGS sequence"/>
</dbReference>
<feature type="region of interest" description="Disordered" evidence="1">
    <location>
        <begin position="409"/>
        <end position="458"/>
    </location>
</feature>
<dbReference type="EMBL" id="JAWRVE010000058">
    <property type="protein sequence ID" value="KAL1866030.1"/>
    <property type="molecule type" value="Genomic_DNA"/>
</dbReference>
<feature type="compositionally biased region" description="Polar residues" evidence="1">
    <location>
        <begin position="427"/>
        <end position="445"/>
    </location>
</feature>
<evidence type="ECO:0000259" key="3">
    <source>
        <dbReference type="Pfam" id="PF10373"/>
    </source>
</evidence>
<accession>A0ABR3WR29</accession>
<comment type="caution">
    <text evidence="4">The sequence shown here is derived from an EMBL/GenBank/DDBJ whole genome shotgun (WGS) entry which is preliminary data.</text>
</comment>
<gene>
    <name evidence="4" type="ORF">Daus18300_006931</name>
</gene>
<evidence type="ECO:0000313" key="4">
    <source>
        <dbReference type="EMBL" id="KAL1866030.1"/>
    </source>
</evidence>
<proteinExistence type="predicted"/>
<feature type="chain" id="PRO_5045517065" description="DNA/RNA-binding domain-containing protein" evidence="2">
    <location>
        <begin position="19"/>
        <end position="470"/>
    </location>
</feature>
<reference evidence="4 5" key="1">
    <citation type="journal article" date="2024" name="IMA Fungus">
        <title>IMA Genome - F19 : A genome assembly and annotation guide to empower mycologists, including annotated draft genome sequences of Ceratocystis pirilliformis, Diaporthe australafricana, Fusarium ophioides, Paecilomyces lecythidis, and Sporothrix stenoceras.</title>
        <authorList>
            <person name="Aylward J."/>
            <person name="Wilson A.M."/>
            <person name="Visagie C.M."/>
            <person name="Spraker J."/>
            <person name="Barnes I."/>
            <person name="Buitendag C."/>
            <person name="Ceriani C."/>
            <person name="Del Mar Angel L."/>
            <person name="du Plessis D."/>
            <person name="Fuchs T."/>
            <person name="Gasser K."/>
            <person name="Kramer D."/>
            <person name="Li W."/>
            <person name="Munsamy K."/>
            <person name="Piso A."/>
            <person name="Price J.L."/>
            <person name="Sonnekus B."/>
            <person name="Thomas C."/>
            <person name="van der Nest A."/>
            <person name="van Dijk A."/>
            <person name="van Heerden A."/>
            <person name="van Vuuren N."/>
            <person name="Yilmaz N."/>
            <person name="Duong T.A."/>
            <person name="van der Merwe N.A."/>
            <person name="Wingfield M.J."/>
            <person name="Wingfield B.D."/>
        </authorList>
    </citation>
    <scope>NUCLEOTIDE SEQUENCE [LARGE SCALE GENOMIC DNA]</scope>
    <source>
        <strain evidence="4 5">CMW 18300</strain>
    </source>
</reference>
<protein>
    <recommendedName>
        <fullName evidence="3">DNA/RNA-binding domain-containing protein</fullName>
    </recommendedName>
</protein>
<dbReference type="Gene3D" id="1.25.40.10">
    <property type="entry name" value="Tetratricopeptide repeat domain"/>
    <property type="match status" value="1"/>
</dbReference>
<dbReference type="InterPro" id="IPR011990">
    <property type="entry name" value="TPR-like_helical_dom_sf"/>
</dbReference>
<sequence length="470" mass="53702">MLTFIYLAYSMMALLYETVPNFEDTWIECLGDLGRYRMAIEDEDIRDREIWTEVSRYWYSKASDKAPTTGRLHHHLAILARPNAVKQLSYYTKSLCVAIPFKSARDSILTLFDPIINGTQTRLQAIDLNFVKAHGILFITSNTDEREKALSKTPDELMVQFKKAKSEFLSHLDNHIARTTRSWMEPGALVAISNCNSQLEYGKTEANSHGNANVLMTAILPEADRDTFMENSTEDLPTPSKVFNEASELAMECDAIISRRYGDPNVLPYLNVRLSFMKFHAGNEAAIRHLQDWFPWTLVALMLNSLSIHFQNHDRIESEEFPRPNDRPLPEDWSLRGLLWTDKLFPSDWFNSDKVDDDEKTFELASMTEQRKERVLWLGYHLAAPGKWITYDKQSKQFSVTSEFQREYPDYDPSEDATLTGKEDSMSRSSTFGSTTTIDQSTESSTAEKDDGDMATVGDDFSMIAEKAGS</sequence>
<evidence type="ECO:0000256" key="2">
    <source>
        <dbReference type="SAM" id="SignalP"/>
    </source>
</evidence>
<dbReference type="InterPro" id="IPR018834">
    <property type="entry name" value="DNA/RNA-bd_Est1-type"/>
</dbReference>